<dbReference type="Pfam" id="PF13333">
    <property type="entry name" value="rve_2"/>
    <property type="match status" value="1"/>
</dbReference>
<gene>
    <name evidence="2" type="ORF">FC84_GL000913</name>
</gene>
<dbReference type="Gene3D" id="3.30.420.10">
    <property type="entry name" value="Ribonuclease H-like superfamily/Ribonuclease H"/>
    <property type="match status" value="1"/>
</dbReference>
<evidence type="ECO:0000313" key="2">
    <source>
        <dbReference type="EMBL" id="KRM78471.1"/>
    </source>
</evidence>
<evidence type="ECO:0000259" key="1">
    <source>
        <dbReference type="PROSITE" id="PS50994"/>
    </source>
</evidence>
<dbReference type="InterPro" id="IPR036397">
    <property type="entry name" value="RNaseH_sf"/>
</dbReference>
<dbReference type="InterPro" id="IPR001584">
    <property type="entry name" value="Integrase_cat-core"/>
</dbReference>
<dbReference type="InterPro" id="IPR012337">
    <property type="entry name" value="RNaseH-like_sf"/>
</dbReference>
<keyword evidence="3" id="KW-1185">Reference proteome</keyword>
<comment type="caution">
    <text evidence="2">The sequence shown here is derived from an EMBL/GenBank/DDBJ whole genome shotgun (WGS) entry which is preliminary data.</text>
</comment>
<dbReference type="SUPFAM" id="SSF53098">
    <property type="entry name" value="Ribonuclease H-like"/>
    <property type="match status" value="1"/>
</dbReference>
<dbReference type="PANTHER" id="PTHR46889">
    <property type="entry name" value="TRANSPOSASE INSF FOR INSERTION SEQUENCE IS3B-RELATED"/>
    <property type="match status" value="1"/>
</dbReference>
<reference evidence="2 3" key="1">
    <citation type="journal article" date="2015" name="Genome Announc.">
        <title>Expanding the biotechnology potential of lactobacilli through comparative genomics of 213 strains and associated genera.</title>
        <authorList>
            <person name="Sun Z."/>
            <person name="Harris H.M."/>
            <person name="McCann A."/>
            <person name="Guo C."/>
            <person name="Argimon S."/>
            <person name="Zhang W."/>
            <person name="Yang X."/>
            <person name="Jeffery I.B."/>
            <person name="Cooney J.C."/>
            <person name="Kagawa T.F."/>
            <person name="Liu W."/>
            <person name="Song Y."/>
            <person name="Salvetti E."/>
            <person name="Wrobel A."/>
            <person name="Rasinkangas P."/>
            <person name="Parkhill J."/>
            <person name="Rea M.C."/>
            <person name="O'Sullivan O."/>
            <person name="Ritari J."/>
            <person name="Douillard F.P."/>
            <person name="Paul Ross R."/>
            <person name="Yang R."/>
            <person name="Briner A.E."/>
            <person name="Felis G.E."/>
            <person name="de Vos W.M."/>
            <person name="Barrangou R."/>
            <person name="Klaenhammer T.R."/>
            <person name="Caufield P.W."/>
            <person name="Cui Y."/>
            <person name="Zhang H."/>
            <person name="O'Toole P.W."/>
        </authorList>
    </citation>
    <scope>NUCLEOTIDE SEQUENCE [LARGE SCALE GENOMIC DNA]</scope>
    <source>
        <strain evidence="2 3">DSM 20335</strain>
    </source>
</reference>
<dbReference type="GO" id="GO:0015074">
    <property type="term" value="P:DNA integration"/>
    <property type="evidence" value="ECO:0007669"/>
    <property type="project" value="InterPro"/>
</dbReference>
<sequence length="154" mass="18539">MTIFQLKRSTYYDERQRIANPSSKYDYIKKRINAIFNQSHQTYDHRRIKKYLDAEGIHSDQGWHYQTTDYQDKLKALNIVQSMSRKGNCLDNAPIESFFSLLKRKCLKRHKIHNLTELIHITHQYIDWFNNFRISLKTKGLTPVQYRNQTIVSQ</sequence>
<dbReference type="STRING" id="1423738.FC84_GL000913"/>
<dbReference type="Proteomes" id="UP000051813">
    <property type="component" value="Unassembled WGS sequence"/>
</dbReference>
<dbReference type="PANTHER" id="PTHR46889:SF4">
    <property type="entry name" value="TRANSPOSASE INSO FOR INSERTION SEQUENCE ELEMENT IS911B-RELATED"/>
    <property type="match status" value="1"/>
</dbReference>
<dbReference type="AlphaFoldDB" id="A0A0R2BGV7"/>
<organism evidence="2 3">
    <name type="scientific">Lapidilactobacillus dextrinicus DSM 20335</name>
    <dbReference type="NCBI Taxonomy" id="1423738"/>
    <lineage>
        <taxon>Bacteria</taxon>
        <taxon>Bacillati</taxon>
        <taxon>Bacillota</taxon>
        <taxon>Bacilli</taxon>
        <taxon>Lactobacillales</taxon>
        <taxon>Lactobacillaceae</taxon>
        <taxon>Lapidilactobacillus</taxon>
    </lineage>
</organism>
<dbReference type="PROSITE" id="PS50994">
    <property type="entry name" value="INTEGRASE"/>
    <property type="match status" value="1"/>
</dbReference>
<protein>
    <recommendedName>
        <fullName evidence="1">Integrase catalytic domain-containing protein</fullName>
    </recommendedName>
</protein>
<proteinExistence type="predicted"/>
<accession>A0A0R2BGV7</accession>
<dbReference type="EMBL" id="AYYK01000017">
    <property type="protein sequence ID" value="KRM78471.1"/>
    <property type="molecule type" value="Genomic_DNA"/>
</dbReference>
<dbReference type="InterPro" id="IPR050900">
    <property type="entry name" value="Transposase_IS3/IS150/IS904"/>
</dbReference>
<dbReference type="GO" id="GO:0003676">
    <property type="term" value="F:nucleic acid binding"/>
    <property type="evidence" value="ECO:0007669"/>
    <property type="project" value="InterPro"/>
</dbReference>
<evidence type="ECO:0000313" key="3">
    <source>
        <dbReference type="Proteomes" id="UP000051813"/>
    </source>
</evidence>
<dbReference type="PATRIC" id="fig|1423738.3.peg.922"/>
<feature type="domain" description="Integrase catalytic" evidence="1">
    <location>
        <begin position="57"/>
        <end position="151"/>
    </location>
</feature>
<dbReference type="OrthoDB" id="9781005at2"/>
<name>A0A0R2BGV7_9LACO</name>